<protein>
    <submittedName>
        <fullName evidence="1">Uncharacterized protein</fullName>
    </submittedName>
</protein>
<dbReference type="Proteomes" id="UP000229307">
    <property type="component" value="Unassembled WGS sequence"/>
</dbReference>
<comment type="caution">
    <text evidence="1">The sequence shown here is derived from an EMBL/GenBank/DDBJ whole genome shotgun (WGS) entry which is preliminary data.</text>
</comment>
<gene>
    <name evidence="1" type="ORF">COY52_12765</name>
</gene>
<evidence type="ECO:0000313" key="1">
    <source>
        <dbReference type="EMBL" id="PIZ14389.1"/>
    </source>
</evidence>
<name>A0A2M7S4P3_9BACT</name>
<reference evidence="2" key="1">
    <citation type="submission" date="2017-09" db="EMBL/GenBank/DDBJ databases">
        <title>Depth-based differentiation of microbial function through sediment-hosted aquifers and enrichment of novel symbionts in the deep terrestrial subsurface.</title>
        <authorList>
            <person name="Probst A.J."/>
            <person name="Ladd B."/>
            <person name="Jarett J.K."/>
            <person name="Geller-Mcgrath D.E."/>
            <person name="Sieber C.M.K."/>
            <person name="Emerson J.B."/>
            <person name="Anantharaman K."/>
            <person name="Thomas B.C."/>
            <person name="Malmstrom R."/>
            <person name="Stieglmeier M."/>
            <person name="Klingl A."/>
            <person name="Woyke T."/>
            <person name="Ryan C.M."/>
            <person name="Banfield J.F."/>
        </authorList>
    </citation>
    <scope>NUCLEOTIDE SEQUENCE [LARGE SCALE GENOMIC DNA]</scope>
</reference>
<evidence type="ECO:0000313" key="2">
    <source>
        <dbReference type="Proteomes" id="UP000229307"/>
    </source>
</evidence>
<proteinExistence type="predicted"/>
<organism evidence="1 2">
    <name type="scientific">Candidatus Desantisbacteria bacterium CG_4_10_14_0_8_um_filter_48_22</name>
    <dbReference type="NCBI Taxonomy" id="1974543"/>
    <lineage>
        <taxon>Bacteria</taxon>
        <taxon>Candidatus Desantisiibacteriota</taxon>
    </lineage>
</organism>
<accession>A0A2M7S4P3</accession>
<dbReference type="AlphaFoldDB" id="A0A2M7S4P3"/>
<dbReference type="EMBL" id="PFMR01000357">
    <property type="protein sequence ID" value="PIZ14389.1"/>
    <property type="molecule type" value="Genomic_DNA"/>
</dbReference>
<sequence length="107" mass="12515">MYKCSVNLVEKTINADEEMSSQARTKERANERYYKQPWLVGCNFMPSSAVNQLEMRQKKTFDPETIHRRQCEKFHKVDTMSFKKAAQIIKAGPGIFKYVYPKGERAC</sequence>